<dbReference type="AlphaFoldDB" id="A0A916E5D1"/>
<protein>
    <submittedName>
        <fullName evidence="1">Uncharacterized protein</fullName>
    </submittedName>
</protein>
<dbReference type="Proteomes" id="UP000684084">
    <property type="component" value="Unassembled WGS sequence"/>
</dbReference>
<organism evidence="1 2">
    <name type="scientific">Rhizophagus irregularis</name>
    <dbReference type="NCBI Taxonomy" id="588596"/>
    <lineage>
        <taxon>Eukaryota</taxon>
        <taxon>Fungi</taxon>
        <taxon>Fungi incertae sedis</taxon>
        <taxon>Mucoromycota</taxon>
        <taxon>Glomeromycotina</taxon>
        <taxon>Glomeromycetes</taxon>
        <taxon>Glomerales</taxon>
        <taxon>Glomeraceae</taxon>
        <taxon>Rhizophagus</taxon>
    </lineage>
</organism>
<comment type="caution">
    <text evidence="1">The sequence shown here is derived from an EMBL/GenBank/DDBJ whole genome shotgun (WGS) entry which is preliminary data.</text>
</comment>
<evidence type="ECO:0000313" key="1">
    <source>
        <dbReference type="EMBL" id="CAB5360844.1"/>
    </source>
</evidence>
<dbReference type="EMBL" id="CAGKOT010000015">
    <property type="protein sequence ID" value="CAB5360844.1"/>
    <property type="molecule type" value="Genomic_DNA"/>
</dbReference>
<proteinExistence type="predicted"/>
<sequence>MRQHLEALRPQRAVPNQAALDNQPIIAVRDWCRPVSTSPCRLGFFLCDGGEGSFPTFTMPLSRQIIICCLFISLAPSEIHMLDPTITCGLVLNERRPHFTSISEVKYPLVRYIAGNPSMVPSSFFHSLSWSAKADVRYVSCRCRSRWRFTVINQLVKLLESNQLEPEDITP</sequence>
<dbReference type="OrthoDB" id="10283969at2759"/>
<evidence type="ECO:0000313" key="2">
    <source>
        <dbReference type="Proteomes" id="UP000684084"/>
    </source>
</evidence>
<reference evidence="1" key="1">
    <citation type="submission" date="2020-05" db="EMBL/GenBank/DDBJ databases">
        <authorList>
            <person name="Rincon C."/>
            <person name="Sanders R I."/>
            <person name="Robbins C."/>
            <person name="Chaturvedi A."/>
        </authorList>
    </citation>
    <scope>NUCLEOTIDE SEQUENCE</scope>
    <source>
        <strain evidence="1">CHB12</strain>
    </source>
</reference>
<gene>
    <name evidence="1" type="ORF">CHRIB12_LOCUS8438</name>
</gene>
<name>A0A916E5D1_9GLOM</name>
<accession>A0A916E5D1</accession>